<dbReference type="AlphaFoldDB" id="A0A0J8QN73"/>
<evidence type="ECO:0000313" key="1">
    <source>
        <dbReference type="EMBL" id="KMU73906.1"/>
    </source>
</evidence>
<gene>
    <name evidence="1" type="ORF">CISG_03884</name>
</gene>
<name>A0A0J8QN73_COCIT</name>
<organism evidence="1 2">
    <name type="scientific">Coccidioides immitis RMSCC 3703</name>
    <dbReference type="NCBI Taxonomy" id="454286"/>
    <lineage>
        <taxon>Eukaryota</taxon>
        <taxon>Fungi</taxon>
        <taxon>Dikarya</taxon>
        <taxon>Ascomycota</taxon>
        <taxon>Pezizomycotina</taxon>
        <taxon>Eurotiomycetes</taxon>
        <taxon>Eurotiomycetidae</taxon>
        <taxon>Onygenales</taxon>
        <taxon>Onygenaceae</taxon>
        <taxon>Coccidioides</taxon>
    </lineage>
</organism>
<proteinExistence type="predicted"/>
<evidence type="ECO:0000313" key="2">
    <source>
        <dbReference type="Proteomes" id="UP000054559"/>
    </source>
</evidence>
<dbReference type="Proteomes" id="UP000054559">
    <property type="component" value="Unassembled WGS sequence"/>
</dbReference>
<protein>
    <submittedName>
        <fullName evidence="1">Uncharacterized protein</fullName>
    </submittedName>
</protein>
<dbReference type="EMBL" id="DS268132">
    <property type="protein sequence ID" value="KMU73906.1"/>
    <property type="molecule type" value="Genomic_DNA"/>
</dbReference>
<sequence>MLHQQMVQDGIFLDHNDLLPSDILSQLLRPVVAPRMLFSKESQNPPSHQILQIGCIINDAEINLYCLRGLHPVVFNQVVREVNSHWKVQGTLEQRAHFTLKMLQGAVLLKKQTLIRRFWQGSAWKPPVIPCKI</sequence>
<accession>A0A0J8QN73</accession>
<reference evidence="2" key="1">
    <citation type="journal article" date="2010" name="Genome Res.">
        <title>Population genomic sequencing of Coccidioides fungi reveals recent hybridization and transposon control.</title>
        <authorList>
            <person name="Neafsey D.E."/>
            <person name="Barker B.M."/>
            <person name="Sharpton T.J."/>
            <person name="Stajich J.E."/>
            <person name="Park D.J."/>
            <person name="Whiston E."/>
            <person name="Hung C.-Y."/>
            <person name="McMahan C."/>
            <person name="White J."/>
            <person name="Sykes S."/>
            <person name="Heiman D."/>
            <person name="Young S."/>
            <person name="Zeng Q."/>
            <person name="Abouelleil A."/>
            <person name="Aftuck L."/>
            <person name="Bessette D."/>
            <person name="Brown A."/>
            <person name="FitzGerald M."/>
            <person name="Lui A."/>
            <person name="Macdonald J.P."/>
            <person name="Priest M."/>
            <person name="Orbach M.J."/>
            <person name="Galgiani J.N."/>
            <person name="Kirkland T.N."/>
            <person name="Cole G.T."/>
            <person name="Birren B.W."/>
            <person name="Henn M.R."/>
            <person name="Taylor J.W."/>
            <person name="Rounsley S.D."/>
        </authorList>
    </citation>
    <scope>NUCLEOTIDE SEQUENCE [LARGE SCALE GENOMIC DNA]</scope>
    <source>
        <strain evidence="2">RMSCC 3703</strain>
    </source>
</reference>